<evidence type="ECO:0000313" key="2">
    <source>
        <dbReference type="Proteomes" id="UP000002212"/>
    </source>
</evidence>
<dbReference type="GO" id="GO:0000287">
    <property type="term" value="F:magnesium ion binding"/>
    <property type="evidence" value="ECO:0007669"/>
    <property type="project" value="UniProtKB-ARBA"/>
</dbReference>
<accession>C1B663</accession>
<dbReference type="PANTHER" id="PTHR48084">
    <property type="entry name" value="2-OXOGLUTARATE OXIDOREDUCTASE SUBUNIT KORB-RELATED"/>
    <property type="match status" value="1"/>
</dbReference>
<dbReference type="PANTHER" id="PTHR48084:SF3">
    <property type="entry name" value="SUBUNIT OF PYRUVATE:FLAVODOXIN OXIDOREDUCTASE"/>
    <property type="match status" value="1"/>
</dbReference>
<name>C1B663_RHOOB</name>
<dbReference type="PATRIC" id="fig|632772.20.peg.7544"/>
<dbReference type="KEGG" id="rop:ROP_72270"/>
<protein>
    <submittedName>
        <fullName evidence="1">Putative oxidoreductase</fullName>
    </submittedName>
</protein>
<dbReference type="Proteomes" id="UP000002212">
    <property type="component" value="Chromosome"/>
</dbReference>
<organism evidence="1 2">
    <name type="scientific">Rhodococcus opacus (strain B4)</name>
    <dbReference type="NCBI Taxonomy" id="632772"/>
    <lineage>
        <taxon>Bacteria</taxon>
        <taxon>Bacillati</taxon>
        <taxon>Actinomycetota</taxon>
        <taxon>Actinomycetes</taxon>
        <taxon>Mycobacteriales</taxon>
        <taxon>Nocardiaceae</taxon>
        <taxon>Rhodococcus</taxon>
    </lineage>
</organism>
<sequence length="140" mass="14873">MDEDRVGNIVGLTQMGGEGAAWIELAPFVSHDHMLQNLGDGTYHHSGSLAVRACVAAGSNVTYKLLHNGAVAMTSGQQAVGKMAIPEIVAELLAEGVARIVITTEVPKRYKRISAFRAVSTCAIATDWSKPRPSCPRSRG</sequence>
<reference evidence="1 2" key="1">
    <citation type="submission" date="2009-03" db="EMBL/GenBank/DDBJ databases">
        <title>Comparison of the complete genome sequences of Rhodococcus erythropolis PR4 and Rhodococcus opacus B4.</title>
        <authorList>
            <person name="Takarada H."/>
            <person name="Sekine M."/>
            <person name="Hosoyama A."/>
            <person name="Yamada R."/>
            <person name="Fujisawa T."/>
            <person name="Omata S."/>
            <person name="Shimizu A."/>
            <person name="Tsukatani N."/>
            <person name="Tanikawa S."/>
            <person name="Fujita N."/>
            <person name="Harayama S."/>
        </authorList>
    </citation>
    <scope>NUCLEOTIDE SEQUENCE [LARGE SCALE GENOMIC DNA]</scope>
    <source>
        <strain evidence="1 2">B4</strain>
    </source>
</reference>
<evidence type="ECO:0000313" key="1">
    <source>
        <dbReference type="EMBL" id="BAH55474.1"/>
    </source>
</evidence>
<dbReference type="STRING" id="632772.ROP_72270"/>
<dbReference type="RefSeq" id="WP_015890887.1">
    <property type="nucleotide sequence ID" value="NC_012522.1"/>
</dbReference>
<dbReference type="InterPro" id="IPR051457">
    <property type="entry name" value="2-oxoacid:Fd_oxidoreductase"/>
</dbReference>
<dbReference type="InterPro" id="IPR029061">
    <property type="entry name" value="THDP-binding"/>
</dbReference>
<gene>
    <name evidence="1" type="ordered locus">ROP_72270</name>
</gene>
<dbReference type="HOGENOM" id="CLU_1833647_0_0_11"/>
<dbReference type="SUPFAM" id="SSF52518">
    <property type="entry name" value="Thiamin diphosphate-binding fold (THDP-binding)"/>
    <property type="match status" value="1"/>
</dbReference>
<dbReference type="AlphaFoldDB" id="C1B663"/>
<proteinExistence type="predicted"/>
<dbReference type="EMBL" id="AP011115">
    <property type="protein sequence ID" value="BAH55474.1"/>
    <property type="molecule type" value="Genomic_DNA"/>
</dbReference>
<dbReference type="OrthoDB" id="9803617at2"/>